<dbReference type="AlphaFoldDB" id="C1N5E4"/>
<accession>C1N5E4</accession>
<dbReference type="RefSeq" id="XP_003063345.1">
    <property type="nucleotide sequence ID" value="XM_003063299.1"/>
</dbReference>
<gene>
    <name evidence="2" type="ORF">MICPUCDRAFT_53304</name>
</gene>
<dbReference type="KEGG" id="mpp:MICPUCDRAFT_53304"/>
<reference evidence="2 3" key="1">
    <citation type="journal article" date="2009" name="Science">
        <title>Green evolution and dynamic adaptations revealed by genomes of the marine picoeukaryotes Micromonas.</title>
        <authorList>
            <person name="Worden A.Z."/>
            <person name="Lee J.H."/>
            <person name="Mock T."/>
            <person name="Rouze P."/>
            <person name="Simmons M.P."/>
            <person name="Aerts A.L."/>
            <person name="Allen A.E."/>
            <person name="Cuvelier M.L."/>
            <person name="Derelle E."/>
            <person name="Everett M.V."/>
            <person name="Foulon E."/>
            <person name="Grimwood J."/>
            <person name="Gundlach H."/>
            <person name="Henrissat B."/>
            <person name="Napoli C."/>
            <person name="McDonald S.M."/>
            <person name="Parker M.S."/>
            <person name="Rombauts S."/>
            <person name="Salamov A."/>
            <person name="Von Dassow P."/>
            <person name="Badger J.H."/>
            <person name="Coutinho P.M."/>
            <person name="Demir E."/>
            <person name="Dubchak I."/>
            <person name="Gentemann C."/>
            <person name="Eikrem W."/>
            <person name="Gready J.E."/>
            <person name="John U."/>
            <person name="Lanier W."/>
            <person name="Lindquist E.A."/>
            <person name="Lucas S."/>
            <person name="Mayer K.F."/>
            <person name="Moreau H."/>
            <person name="Not F."/>
            <person name="Otillar R."/>
            <person name="Panaud O."/>
            <person name="Pangilinan J."/>
            <person name="Paulsen I."/>
            <person name="Piegu B."/>
            <person name="Poliakov A."/>
            <person name="Robbens S."/>
            <person name="Schmutz J."/>
            <person name="Toulza E."/>
            <person name="Wyss T."/>
            <person name="Zelensky A."/>
            <person name="Zhou K."/>
            <person name="Armbrust E.V."/>
            <person name="Bhattacharya D."/>
            <person name="Goodenough U.W."/>
            <person name="Van de Peer Y."/>
            <person name="Grigoriev I.V."/>
        </authorList>
    </citation>
    <scope>NUCLEOTIDE SEQUENCE [LARGE SCALE GENOMIC DNA]</scope>
    <source>
        <strain evidence="2 3">CCMP1545</strain>
    </source>
</reference>
<name>C1N5E4_MICPC</name>
<dbReference type="Gene3D" id="3.40.50.1820">
    <property type="entry name" value="alpha/beta hydrolase"/>
    <property type="match status" value="1"/>
</dbReference>
<dbReference type="SUPFAM" id="SSF53474">
    <property type="entry name" value="alpha/beta-Hydrolases"/>
    <property type="match status" value="1"/>
</dbReference>
<dbReference type="GeneID" id="9688785"/>
<evidence type="ECO:0000313" key="2">
    <source>
        <dbReference type="EMBL" id="EEH52481.1"/>
    </source>
</evidence>
<feature type="signal peptide" evidence="1">
    <location>
        <begin position="1"/>
        <end position="25"/>
    </location>
</feature>
<protein>
    <submittedName>
        <fullName evidence="2">Predicted protein</fullName>
    </submittedName>
</protein>
<feature type="chain" id="PRO_5002910759" evidence="1">
    <location>
        <begin position="26"/>
        <end position="274"/>
    </location>
</feature>
<evidence type="ECO:0000313" key="3">
    <source>
        <dbReference type="Proteomes" id="UP000001876"/>
    </source>
</evidence>
<keyword evidence="3" id="KW-1185">Reference proteome</keyword>
<sequence length="274" mass="29011">MSPRVVLRRALACLVVLAAAPTARASSDAAADADAWRLDFSEQGPHDVSVARVAILRAPPAIPTDGGVPTTGGEPGEVAVYFPTSPTRTARERGGEKLACVLFAHPTHGYRFETWASNNAKLLTHLASRGVVVVTPTRVGELSGAGADAPIAGGLLPGAQFVRTLFPRYQRFLLHALSQVMRRSETRDDGFFAPLRGAIDPFRAATMGFSVGGALAIYVAEEAQRAMPGRVKAVVALAPTVGDIEYGEEQFALRAHRLTTPLLMTAGRNDGAFI</sequence>
<proteinExistence type="predicted"/>
<evidence type="ECO:0000256" key="1">
    <source>
        <dbReference type="SAM" id="SignalP"/>
    </source>
</evidence>
<organism evidence="3">
    <name type="scientific">Micromonas pusilla (strain CCMP1545)</name>
    <name type="common">Picoplanktonic green alga</name>
    <dbReference type="NCBI Taxonomy" id="564608"/>
    <lineage>
        <taxon>Eukaryota</taxon>
        <taxon>Viridiplantae</taxon>
        <taxon>Chlorophyta</taxon>
        <taxon>Mamiellophyceae</taxon>
        <taxon>Mamiellales</taxon>
        <taxon>Mamiellaceae</taxon>
        <taxon>Micromonas</taxon>
    </lineage>
</organism>
<dbReference type="OrthoDB" id="568421at2759"/>
<dbReference type="InterPro" id="IPR029058">
    <property type="entry name" value="AB_hydrolase_fold"/>
</dbReference>
<keyword evidence="1" id="KW-0732">Signal</keyword>
<dbReference type="EMBL" id="GG663748">
    <property type="protein sequence ID" value="EEH52481.1"/>
    <property type="molecule type" value="Genomic_DNA"/>
</dbReference>
<dbReference type="Proteomes" id="UP000001876">
    <property type="component" value="Unassembled WGS sequence"/>
</dbReference>